<dbReference type="Proteomes" id="UP000604825">
    <property type="component" value="Unassembled WGS sequence"/>
</dbReference>
<dbReference type="SUPFAM" id="SSF103506">
    <property type="entry name" value="Mitochondrial carrier"/>
    <property type="match status" value="1"/>
</dbReference>
<comment type="similarity">
    <text evidence="2 9">Belongs to the mitochondrial carrier (TC 2.A.29) family.</text>
</comment>
<dbReference type="GO" id="GO:0005471">
    <property type="term" value="F:ATP:ADP antiporter activity"/>
    <property type="evidence" value="ECO:0007669"/>
    <property type="project" value="UniProtKB-UniRule"/>
</dbReference>
<accession>A0A811RNL8</accession>
<reference evidence="11" key="1">
    <citation type="submission" date="2020-10" db="EMBL/GenBank/DDBJ databases">
        <authorList>
            <person name="Han B."/>
            <person name="Lu T."/>
            <person name="Zhao Q."/>
            <person name="Huang X."/>
            <person name="Zhao Y."/>
        </authorList>
    </citation>
    <scope>NUCLEOTIDE SEQUENCE</scope>
</reference>
<organism evidence="11 12">
    <name type="scientific">Miscanthus lutarioriparius</name>
    <dbReference type="NCBI Taxonomy" id="422564"/>
    <lineage>
        <taxon>Eukaryota</taxon>
        <taxon>Viridiplantae</taxon>
        <taxon>Streptophyta</taxon>
        <taxon>Embryophyta</taxon>
        <taxon>Tracheophyta</taxon>
        <taxon>Spermatophyta</taxon>
        <taxon>Magnoliopsida</taxon>
        <taxon>Liliopsida</taxon>
        <taxon>Poales</taxon>
        <taxon>Poaceae</taxon>
        <taxon>PACMAD clade</taxon>
        <taxon>Panicoideae</taxon>
        <taxon>Andropogonodae</taxon>
        <taxon>Andropogoneae</taxon>
        <taxon>Saccharinae</taxon>
        <taxon>Miscanthus</taxon>
    </lineage>
</organism>
<evidence type="ECO:0000256" key="7">
    <source>
        <dbReference type="ARBA" id="ARBA00023136"/>
    </source>
</evidence>
<dbReference type="InterPro" id="IPR023395">
    <property type="entry name" value="MCP_dom_sf"/>
</dbReference>
<feature type="repeat" description="Solcar" evidence="8">
    <location>
        <begin position="1"/>
        <end position="82"/>
    </location>
</feature>
<dbReference type="GO" id="GO:1990544">
    <property type="term" value="P:mitochondrial ATP transmembrane transport"/>
    <property type="evidence" value="ECO:0007669"/>
    <property type="project" value="InterPro"/>
</dbReference>
<evidence type="ECO:0000256" key="4">
    <source>
        <dbReference type="ARBA" id="ARBA00022692"/>
    </source>
</evidence>
<protein>
    <recommendedName>
        <fullName evidence="10">ADP/ATP translocase</fullName>
    </recommendedName>
    <alternativeName>
        <fullName evidence="10">ADP,ATP carrier protein</fullName>
    </alternativeName>
</protein>
<dbReference type="PROSITE" id="PS50920">
    <property type="entry name" value="SOLCAR"/>
    <property type="match status" value="1"/>
</dbReference>
<evidence type="ECO:0000256" key="5">
    <source>
        <dbReference type="ARBA" id="ARBA00022737"/>
    </source>
</evidence>
<dbReference type="GO" id="GO:0005743">
    <property type="term" value="C:mitochondrial inner membrane"/>
    <property type="evidence" value="ECO:0007669"/>
    <property type="project" value="InterPro"/>
</dbReference>
<evidence type="ECO:0000256" key="10">
    <source>
        <dbReference type="RuleBase" id="RU368008"/>
    </source>
</evidence>
<evidence type="ECO:0000256" key="9">
    <source>
        <dbReference type="RuleBase" id="RU000488"/>
    </source>
</evidence>
<dbReference type="EMBL" id="CAJGYO010000016">
    <property type="protein sequence ID" value="CAD6271405.1"/>
    <property type="molecule type" value="Genomic_DNA"/>
</dbReference>
<evidence type="ECO:0000256" key="8">
    <source>
        <dbReference type="PROSITE-ProRule" id="PRU00282"/>
    </source>
</evidence>
<comment type="function">
    <text evidence="10">Catalyzes the exchange of ADP and ATP across the membrane.</text>
</comment>
<dbReference type="Pfam" id="PF00153">
    <property type="entry name" value="Mito_carr"/>
    <property type="match status" value="1"/>
</dbReference>
<evidence type="ECO:0000256" key="2">
    <source>
        <dbReference type="ARBA" id="ARBA00006375"/>
    </source>
</evidence>
<dbReference type="InterPro" id="IPR018108">
    <property type="entry name" value="MCP_transmembrane"/>
</dbReference>
<evidence type="ECO:0000313" key="12">
    <source>
        <dbReference type="Proteomes" id="UP000604825"/>
    </source>
</evidence>
<dbReference type="InterPro" id="IPR002113">
    <property type="entry name" value="ADT_euk_type"/>
</dbReference>
<evidence type="ECO:0000256" key="1">
    <source>
        <dbReference type="ARBA" id="ARBA00004141"/>
    </source>
</evidence>
<evidence type="ECO:0000256" key="3">
    <source>
        <dbReference type="ARBA" id="ARBA00022448"/>
    </source>
</evidence>
<dbReference type="GO" id="GO:0140021">
    <property type="term" value="P:mitochondrial ADP transmembrane transport"/>
    <property type="evidence" value="ECO:0007669"/>
    <property type="project" value="InterPro"/>
</dbReference>
<keyword evidence="6" id="KW-1133">Transmembrane helix</keyword>
<comment type="subunit">
    <text evidence="10">Monomer.</text>
</comment>
<comment type="caution">
    <text evidence="11">The sequence shown here is derived from an EMBL/GenBank/DDBJ whole genome shotgun (WGS) entry which is preliminary data.</text>
</comment>
<dbReference type="PANTHER" id="PTHR45635">
    <property type="entry name" value="ADP,ATP CARRIER PROTEIN 1-RELATED-RELATED"/>
    <property type="match status" value="1"/>
</dbReference>
<keyword evidence="5" id="KW-0677">Repeat</keyword>
<keyword evidence="12" id="KW-1185">Reference proteome</keyword>
<proteinExistence type="inferred from homology"/>
<keyword evidence="3 9" id="KW-0813">Transport</keyword>
<dbReference type="PANTHER" id="PTHR45635:SF31">
    <property type="entry name" value="ADP_ATP TRANSLOCASE"/>
    <property type="match status" value="1"/>
</dbReference>
<keyword evidence="7 8" id="KW-0472">Membrane</keyword>
<gene>
    <name evidence="11" type="ORF">NCGR_LOCUS54691</name>
</gene>
<sequence>MGGAVHTVVAPIERVKLLLQTQDGNAVLLGRARRFRGFADCVARTVRDEGVLSLWRGNGTAVIRFMSACMIGHRKGKQGYDVSLSGRDLYRSILKDAGTSSDNKFTSIALSNLLRWVAAQTVTSMAAVPTGHGVAEDDDAVRDGGADVQQHTRLLEEDIQAGGDPVTLPRCTV</sequence>
<evidence type="ECO:0000256" key="6">
    <source>
        <dbReference type="ARBA" id="ARBA00022989"/>
    </source>
</evidence>
<name>A0A811RNL8_9POAL</name>
<dbReference type="OrthoDB" id="270584at2759"/>
<dbReference type="Gene3D" id="1.50.40.10">
    <property type="entry name" value="Mitochondrial carrier domain"/>
    <property type="match status" value="1"/>
</dbReference>
<comment type="subcellular location">
    <subcellularLocation>
        <location evidence="1 10">Membrane</location>
        <topology evidence="1 10">Multi-pass membrane protein</topology>
    </subcellularLocation>
</comment>
<keyword evidence="4 8" id="KW-0812">Transmembrane</keyword>
<evidence type="ECO:0000313" key="11">
    <source>
        <dbReference type="EMBL" id="CAD6271405.1"/>
    </source>
</evidence>
<dbReference type="AlphaFoldDB" id="A0A811RNL8"/>